<dbReference type="Proteomes" id="UP000319040">
    <property type="component" value="Unassembled WGS sequence"/>
</dbReference>
<gene>
    <name evidence="2" type="ORF">SAMN06265379_102412</name>
</gene>
<dbReference type="Pfam" id="PF18962">
    <property type="entry name" value="Por_Secre_tail"/>
    <property type="match status" value="1"/>
</dbReference>
<reference evidence="2 3" key="1">
    <citation type="submission" date="2017-05" db="EMBL/GenBank/DDBJ databases">
        <authorList>
            <person name="Varghese N."/>
            <person name="Submissions S."/>
        </authorList>
    </citation>
    <scope>NUCLEOTIDE SEQUENCE [LARGE SCALE GENOMIC DNA]</scope>
    <source>
        <strain evidence="2 3">DSM 27040</strain>
    </source>
</reference>
<dbReference type="NCBIfam" id="TIGR04183">
    <property type="entry name" value="Por_Secre_tail"/>
    <property type="match status" value="1"/>
</dbReference>
<dbReference type="InterPro" id="IPR026444">
    <property type="entry name" value="Secre_tail"/>
</dbReference>
<accession>A0A521C611</accession>
<dbReference type="AlphaFoldDB" id="A0A521C611"/>
<organism evidence="2 3">
    <name type="scientific">Saccharicrinis carchari</name>
    <dbReference type="NCBI Taxonomy" id="1168039"/>
    <lineage>
        <taxon>Bacteria</taxon>
        <taxon>Pseudomonadati</taxon>
        <taxon>Bacteroidota</taxon>
        <taxon>Bacteroidia</taxon>
        <taxon>Marinilabiliales</taxon>
        <taxon>Marinilabiliaceae</taxon>
        <taxon>Saccharicrinis</taxon>
    </lineage>
</organism>
<protein>
    <submittedName>
        <fullName evidence="2">Por secretion system C-terminal sorting domain-containing protein</fullName>
    </submittedName>
</protein>
<evidence type="ECO:0000313" key="3">
    <source>
        <dbReference type="Proteomes" id="UP000319040"/>
    </source>
</evidence>
<dbReference type="EMBL" id="FXTB01000002">
    <property type="protein sequence ID" value="SMO54834.1"/>
    <property type="molecule type" value="Genomic_DNA"/>
</dbReference>
<evidence type="ECO:0000313" key="2">
    <source>
        <dbReference type="EMBL" id="SMO54834.1"/>
    </source>
</evidence>
<proteinExistence type="predicted"/>
<evidence type="ECO:0000259" key="1">
    <source>
        <dbReference type="Pfam" id="PF18962"/>
    </source>
</evidence>
<dbReference type="OrthoDB" id="9770276at2"/>
<name>A0A521C611_SACCC</name>
<sequence length="435" mass="48638">MKRYIYILSLFWAIIMHVSAQNVTRLEYSIDAFVAEGKGTPLTITGDKTEVNSSFDIDISNLGTGVHSIYFRSMNQNGIWSFPVKKSFYIAEEPITEGIVAMEYSIDKRVKEGSGELIMFDEASNWINNKMDVDIAQLEAGIHNIYFRAKNKLGTWSLPASRAFVVVAPETAKVEKIFYRFFNEAYKGSWMTADVDPAQGQVDSTLATSVAALALEQQYSVEFFAQNDAGVRGLPAFYSPIDLRVNKAPQRLHNALSITVIAGKSGGIAMDTVFTDADFVYGDSLVYKIPNAGSIGLSVFSEWTSPSLLNIAPGEEHEGQYDFWIKATDIPWESDSVNVLLTVTSATGLYSKSRDKHFSIYPNPTKSFVTIKLHSNSLAADGYNLKLYNSMGQLLKTEYVNDPEHQLHFQDYAKGLYYIVLQNNAFRARQKILLK</sequence>
<feature type="domain" description="Secretion system C-terminal sorting" evidence="1">
    <location>
        <begin position="360"/>
        <end position="432"/>
    </location>
</feature>
<keyword evidence="3" id="KW-1185">Reference proteome</keyword>
<dbReference type="RefSeq" id="WP_142532697.1">
    <property type="nucleotide sequence ID" value="NZ_FXTB01000002.1"/>
</dbReference>